<reference evidence="2" key="2">
    <citation type="submission" date="2023-01" db="EMBL/GenBank/DDBJ databases">
        <title>Draft genome sequence of Paraferrimonas sedimenticola strain NBRC 101628.</title>
        <authorList>
            <person name="Sun Q."/>
            <person name="Mori K."/>
        </authorList>
    </citation>
    <scope>NUCLEOTIDE SEQUENCE</scope>
    <source>
        <strain evidence="2">NBRC 101628</strain>
    </source>
</reference>
<dbReference type="AlphaFoldDB" id="A0AA37RVX8"/>
<comment type="caution">
    <text evidence="2">The sequence shown here is derived from an EMBL/GenBank/DDBJ whole genome shotgun (WGS) entry which is preliminary data.</text>
</comment>
<proteinExistence type="predicted"/>
<reference evidence="2" key="1">
    <citation type="journal article" date="2014" name="Int. J. Syst. Evol. Microbiol.">
        <title>Complete genome sequence of Corynebacterium casei LMG S-19264T (=DSM 44701T), isolated from a smear-ripened cheese.</title>
        <authorList>
            <consortium name="US DOE Joint Genome Institute (JGI-PGF)"/>
            <person name="Walter F."/>
            <person name="Albersmeier A."/>
            <person name="Kalinowski J."/>
            <person name="Ruckert C."/>
        </authorList>
    </citation>
    <scope>NUCLEOTIDE SEQUENCE</scope>
    <source>
        <strain evidence="2">NBRC 101628</strain>
    </source>
</reference>
<dbReference type="PROSITE" id="PS51257">
    <property type="entry name" value="PROKAR_LIPOPROTEIN"/>
    <property type="match status" value="1"/>
</dbReference>
<accession>A0AA37RVX8</accession>
<feature type="chain" id="PRO_5041435813" description="Lipoprotein" evidence="1">
    <location>
        <begin position="21"/>
        <end position="143"/>
    </location>
</feature>
<keyword evidence="1" id="KW-0732">Signal</keyword>
<gene>
    <name evidence="2" type="ORF">GCM10007895_21210</name>
</gene>
<dbReference type="EMBL" id="BSNC01000005">
    <property type="protein sequence ID" value="GLP96815.1"/>
    <property type="molecule type" value="Genomic_DNA"/>
</dbReference>
<evidence type="ECO:0000256" key="1">
    <source>
        <dbReference type="SAM" id="SignalP"/>
    </source>
</evidence>
<dbReference type="Proteomes" id="UP001161422">
    <property type="component" value="Unassembled WGS sequence"/>
</dbReference>
<feature type="signal peptide" evidence="1">
    <location>
        <begin position="1"/>
        <end position="20"/>
    </location>
</feature>
<sequence length="143" mass="16220">MKHWSWLIVGLFLLSGCATKAERNACSIIASYQTPELEQNHFRLLVTAINDKPVMSRPMYQLAPGKVTLQLVELIDHPELGVAPEQRHFETMELDLKPNLRYHLVARFVAANADGPGYWEPIVVETEVFNCSMEQPYVAQPAQ</sequence>
<organism evidence="2 3">
    <name type="scientific">Paraferrimonas sedimenticola</name>
    <dbReference type="NCBI Taxonomy" id="375674"/>
    <lineage>
        <taxon>Bacteria</taxon>
        <taxon>Pseudomonadati</taxon>
        <taxon>Pseudomonadota</taxon>
        <taxon>Gammaproteobacteria</taxon>
        <taxon>Alteromonadales</taxon>
        <taxon>Ferrimonadaceae</taxon>
        <taxon>Paraferrimonas</taxon>
    </lineage>
</organism>
<dbReference type="RefSeq" id="WP_095504128.1">
    <property type="nucleotide sequence ID" value="NZ_BSNC01000005.1"/>
</dbReference>
<evidence type="ECO:0000313" key="3">
    <source>
        <dbReference type="Proteomes" id="UP001161422"/>
    </source>
</evidence>
<keyword evidence="3" id="KW-1185">Reference proteome</keyword>
<evidence type="ECO:0000313" key="2">
    <source>
        <dbReference type="EMBL" id="GLP96815.1"/>
    </source>
</evidence>
<name>A0AA37RVX8_9GAMM</name>
<evidence type="ECO:0008006" key="4">
    <source>
        <dbReference type="Google" id="ProtNLM"/>
    </source>
</evidence>
<protein>
    <recommendedName>
        <fullName evidence="4">Lipoprotein</fullName>
    </recommendedName>
</protein>